<name>A0A377JP72_9HELI</name>
<feature type="transmembrane region" description="Helical" evidence="1">
    <location>
        <begin position="34"/>
        <end position="51"/>
    </location>
</feature>
<evidence type="ECO:0000313" key="2">
    <source>
        <dbReference type="EMBL" id="STP09546.1"/>
    </source>
</evidence>
<proteinExistence type="predicted"/>
<feature type="transmembrane region" description="Helical" evidence="1">
    <location>
        <begin position="58"/>
        <end position="79"/>
    </location>
</feature>
<feature type="transmembrane region" description="Helical" evidence="1">
    <location>
        <begin position="192"/>
        <end position="213"/>
    </location>
</feature>
<sequence length="223" mass="25456">MNLAVNLAISIGLNIITLAGIVWSLSFIFASKKLLAGLSLAWILIFNTPFMEWSLCDYVYALFDVPSVMLILLCLYYLLRFWVSDCVRQDSKQKLQAFLHKPFFSPNVQYVWIVLGIFLYFGALGIFGILGYGFVDIYHLEFRITLFILCVISIISYSLNALTGWGIILCIIAYQVQILGQMSIWEYCIDPFLWVGCIVLALWRGFCFVYRIFGGVKNGKKVA</sequence>
<feature type="transmembrane region" description="Helical" evidence="1">
    <location>
        <begin position="110"/>
        <end position="134"/>
    </location>
</feature>
<gene>
    <name evidence="2" type="ORF">NCTC12221_00991</name>
</gene>
<protein>
    <submittedName>
        <fullName evidence="2">Uncharacterized protein</fullName>
    </submittedName>
</protein>
<dbReference type="Proteomes" id="UP000255335">
    <property type="component" value="Unassembled WGS sequence"/>
</dbReference>
<accession>A0A377JP72</accession>
<keyword evidence="1" id="KW-0472">Membrane</keyword>
<dbReference type="AlphaFoldDB" id="A0A377JP72"/>
<evidence type="ECO:0000313" key="3">
    <source>
        <dbReference type="Proteomes" id="UP000255335"/>
    </source>
</evidence>
<feature type="transmembrane region" description="Helical" evidence="1">
    <location>
        <begin position="7"/>
        <end position="28"/>
    </location>
</feature>
<keyword evidence="1" id="KW-1133">Transmembrane helix</keyword>
<reference evidence="2 3" key="1">
    <citation type="submission" date="2018-06" db="EMBL/GenBank/DDBJ databases">
        <authorList>
            <consortium name="Pathogen Informatics"/>
            <person name="Doyle S."/>
        </authorList>
    </citation>
    <scope>NUCLEOTIDE SEQUENCE [LARGE SCALE GENOMIC DNA]</scope>
    <source>
        <strain evidence="2 3">NCTC12221</strain>
    </source>
</reference>
<organism evidence="2 3">
    <name type="scientific">Helicobacter cinaedi</name>
    <dbReference type="NCBI Taxonomy" id="213"/>
    <lineage>
        <taxon>Bacteria</taxon>
        <taxon>Pseudomonadati</taxon>
        <taxon>Campylobacterota</taxon>
        <taxon>Epsilonproteobacteria</taxon>
        <taxon>Campylobacterales</taxon>
        <taxon>Helicobacteraceae</taxon>
        <taxon>Helicobacter</taxon>
    </lineage>
</organism>
<dbReference type="EMBL" id="UGHZ01000001">
    <property type="protein sequence ID" value="STP09546.1"/>
    <property type="molecule type" value="Genomic_DNA"/>
</dbReference>
<feature type="transmembrane region" description="Helical" evidence="1">
    <location>
        <begin position="146"/>
        <end position="176"/>
    </location>
</feature>
<dbReference type="RefSeq" id="WP_115026228.1">
    <property type="nucleotide sequence ID" value="NZ_UGHZ01000001.1"/>
</dbReference>
<keyword evidence="1" id="KW-0812">Transmembrane</keyword>
<evidence type="ECO:0000256" key="1">
    <source>
        <dbReference type="SAM" id="Phobius"/>
    </source>
</evidence>